<evidence type="ECO:0000256" key="3">
    <source>
        <dbReference type="ARBA" id="ARBA00022448"/>
    </source>
</evidence>
<evidence type="ECO:0000256" key="9">
    <source>
        <dbReference type="RuleBase" id="RU000488"/>
    </source>
</evidence>
<keyword evidence="6" id="KW-1133">Transmembrane helix</keyword>
<sequence length="342" mass="36598">MTSVSERLQPFVCGGAAACFASSVIHPIDLTKVRLQLAGEALRPGETKPSTLGVIRSAVATDGVRGLYSGLTAALTRQATYGTARIGLHRSFSNQLVAWNGGVEIPFWQKALSGVTSGAIAVCIGTPFDVALVRMQSDGSKPVELRRGYKNVFDALIKISGAEGVAGLWSGLAPNILRGMSMNVGMLACYDEAKQVIVSFTKDPDSLETRLGSSAVAGFCCAFLSLPFDMIKSRLQNMRTDPSTGTKPYRGVVDCASKILRNEGVLAFWTGFGAYYGRCAPHAMIILLSVEQITAVYRRTFGLDHSRHALSAAARFTSTGSVQNYVDGDDDHEPSPQDEMDD</sequence>
<evidence type="ECO:0000256" key="10">
    <source>
        <dbReference type="SAM" id="MobiDB-lite"/>
    </source>
</evidence>
<dbReference type="EMBL" id="CAXAMM010017564">
    <property type="protein sequence ID" value="CAK9041419.1"/>
    <property type="molecule type" value="Genomic_DNA"/>
</dbReference>
<keyword evidence="7 8" id="KW-0472">Membrane</keyword>
<dbReference type="Pfam" id="PF00153">
    <property type="entry name" value="Mito_carr"/>
    <property type="match status" value="3"/>
</dbReference>
<evidence type="ECO:0000313" key="12">
    <source>
        <dbReference type="Proteomes" id="UP001642464"/>
    </source>
</evidence>
<evidence type="ECO:0000313" key="11">
    <source>
        <dbReference type="EMBL" id="CAK9041419.1"/>
    </source>
</evidence>
<gene>
    <name evidence="11" type="ORF">SCF082_LOCUS23940</name>
</gene>
<evidence type="ECO:0000256" key="6">
    <source>
        <dbReference type="ARBA" id="ARBA00022989"/>
    </source>
</evidence>
<evidence type="ECO:0000256" key="4">
    <source>
        <dbReference type="ARBA" id="ARBA00022692"/>
    </source>
</evidence>
<evidence type="ECO:0000256" key="1">
    <source>
        <dbReference type="ARBA" id="ARBA00004141"/>
    </source>
</evidence>
<dbReference type="SUPFAM" id="SSF103506">
    <property type="entry name" value="Mitochondrial carrier"/>
    <property type="match status" value="1"/>
</dbReference>
<dbReference type="PRINTS" id="PR00926">
    <property type="entry name" value="MITOCARRIER"/>
</dbReference>
<keyword evidence="12" id="KW-1185">Reference proteome</keyword>
<reference evidence="11 12" key="1">
    <citation type="submission" date="2024-02" db="EMBL/GenBank/DDBJ databases">
        <authorList>
            <person name="Chen Y."/>
            <person name="Shah S."/>
            <person name="Dougan E. K."/>
            <person name="Thang M."/>
            <person name="Chan C."/>
        </authorList>
    </citation>
    <scope>NUCLEOTIDE SEQUENCE [LARGE SCALE GENOMIC DNA]</scope>
</reference>
<feature type="compositionally biased region" description="Acidic residues" evidence="10">
    <location>
        <begin position="327"/>
        <end position="342"/>
    </location>
</feature>
<feature type="repeat" description="Solcar" evidence="8">
    <location>
        <begin position="205"/>
        <end position="296"/>
    </location>
</feature>
<comment type="caution">
    <text evidence="11">The sequence shown here is derived from an EMBL/GenBank/DDBJ whole genome shotgun (WGS) entry which is preliminary data.</text>
</comment>
<keyword evidence="4 8" id="KW-0812">Transmembrane</keyword>
<dbReference type="InterPro" id="IPR018108">
    <property type="entry name" value="MCP_transmembrane"/>
</dbReference>
<evidence type="ECO:0000256" key="7">
    <source>
        <dbReference type="ARBA" id="ARBA00023136"/>
    </source>
</evidence>
<feature type="region of interest" description="Disordered" evidence="10">
    <location>
        <begin position="322"/>
        <end position="342"/>
    </location>
</feature>
<keyword evidence="5" id="KW-0677">Repeat</keyword>
<comment type="subcellular location">
    <subcellularLocation>
        <location evidence="1">Membrane</location>
        <topology evidence="1">Multi-pass membrane protein</topology>
    </subcellularLocation>
</comment>
<dbReference type="InterPro" id="IPR050391">
    <property type="entry name" value="Mito_Metabolite_Transporter"/>
</dbReference>
<dbReference type="PANTHER" id="PTHR45618">
    <property type="entry name" value="MITOCHONDRIAL DICARBOXYLATE CARRIER-RELATED"/>
    <property type="match status" value="1"/>
</dbReference>
<evidence type="ECO:0000256" key="8">
    <source>
        <dbReference type="PROSITE-ProRule" id="PRU00282"/>
    </source>
</evidence>
<name>A0ABP0LSB5_9DINO</name>
<dbReference type="PROSITE" id="PS51257">
    <property type="entry name" value="PROKAR_LIPOPROTEIN"/>
    <property type="match status" value="1"/>
</dbReference>
<feature type="repeat" description="Solcar" evidence="8">
    <location>
        <begin position="5"/>
        <end position="95"/>
    </location>
</feature>
<accession>A0ABP0LSB5</accession>
<dbReference type="InterPro" id="IPR002067">
    <property type="entry name" value="MCP"/>
</dbReference>
<proteinExistence type="inferred from homology"/>
<dbReference type="PROSITE" id="PS50920">
    <property type="entry name" value="SOLCAR"/>
    <property type="match status" value="3"/>
</dbReference>
<keyword evidence="3 9" id="KW-0813">Transport</keyword>
<protein>
    <submittedName>
        <fullName evidence="11">Mitochondrial 2-oxoglutarate/malate carrier protein (OGCP) (Mitochondrial carrier 33)</fullName>
    </submittedName>
</protein>
<evidence type="ECO:0000256" key="2">
    <source>
        <dbReference type="ARBA" id="ARBA00006375"/>
    </source>
</evidence>
<comment type="similarity">
    <text evidence="2 9">Belongs to the mitochondrial carrier (TC 2.A.29) family.</text>
</comment>
<dbReference type="Proteomes" id="UP001642464">
    <property type="component" value="Unassembled WGS sequence"/>
</dbReference>
<evidence type="ECO:0000256" key="5">
    <source>
        <dbReference type="ARBA" id="ARBA00022737"/>
    </source>
</evidence>
<organism evidence="11 12">
    <name type="scientific">Durusdinium trenchii</name>
    <dbReference type="NCBI Taxonomy" id="1381693"/>
    <lineage>
        <taxon>Eukaryota</taxon>
        <taxon>Sar</taxon>
        <taxon>Alveolata</taxon>
        <taxon>Dinophyceae</taxon>
        <taxon>Suessiales</taxon>
        <taxon>Symbiodiniaceae</taxon>
        <taxon>Durusdinium</taxon>
    </lineage>
</organism>
<dbReference type="InterPro" id="IPR023395">
    <property type="entry name" value="MCP_dom_sf"/>
</dbReference>
<feature type="repeat" description="Solcar" evidence="8">
    <location>
        <begin position="105"/>
        <end position="196"/>
    </location>
</feature>
<dbReference type="Gene3D" id="1.50.40.10">
    <property type="entry name" value="Mitochondrial carrier domain"/>
    <property type="match status" value="1"/>
</dbReference>